<sequence length="195" mass="22247">MPEIRRKSVVHRRKSQLFLTSISPVTNTYDELVKEKLESGKFPTTKTGIIKIIGMFCCLAWRFFLDNRYVKTPRQWYPYLFPISLGVTIFTQFVLFFIFAWGLTVKRPGLWIHLDVLLILLFSLNTIVSSVITLKECSDQGSLTKIPGPFGIAGGVILMVSCGAIFLMYRYIEEDEPTIPIPRSPRPRTSGSMFA</sequence>
<accession>A0AAV8Y729</accession>
<evidence type="ECO:0000256" key="1">
    <source>
        <dbReference type="SAM" id="Phobius"/>
    </source>
</evidence>
<gene>
    <name evidence="2" type="ORF">NQ318_014159</name>
</gene>
<keyword evidence="1" id="KW-0472">Membrane</keyword>
<keyword evidence="1" id="KW-0812">Transmembrane</keyword>
<feature type="transmembrane region" description="Helical" evidence="1">
    <location>
        <begin position="77"/>
        <end position="104"/>
    </location>
</feature>
<comment type="caution">
    <text evidence="2">The sequence shown here is derived from an EMBL/GenBank/DDBJ whole genome shotgun (WGS) entry which is preliminary data.</text>
</comment>
<keyword evidence="1" id="KW-1133">Transmembrane helix</keyword>
<dbReference type="AlphaFoldDB" id="A0AAV8Y729"/>
<reference evidence="2" key="1">
    <citation type="journal article" date="2023" name="Insect Mol. Biol.">
        <title>Genome sequencing provides insights into the evolution of gene families encoding plant cell wall-degrading enzymes in longhorned beetles.</title>
        <authorList>
            <person name="Shin N.R."/>
            <person name="Okamura Y."/>
            <person name="Kirsch R."/>
            <person name="Pauchet Y."/>
        </authorList>
    </citation>
    <scope>NUCLEOTIDE SEQUENCE</scope>
    <source>
        <strain evidence="2">AMC_N1</strain>
    </source>
</reference>
<feature type="transmembrane region" description="Helical" evidence="1">
    <location>
        <begin position="146"/>
        <end position="172"/>
    </location>
</feature>
<feature type="transmembrane region" description="Helical" evidence="1">
    <location>
        <begin position="48"/>
        <end position="65"/>
    </location>
</feature>
<evidence type="ECO:0000313" key="2">
    <source>
        <dbReference type="EMBL" id="KAJ8947263.1"/>
    </source>
</evidence>
<dbReference type="Proteomes" id="UP001162162">
    <property type="component" value="Unassembled WGS sequence"/>
</dbReference>
<dbReference type="EMBL" id="JAPWTK010000165">
    <property type="protein sequence ID" value="KAJ8947263.1"/>
    <property type="molecule type" value="Genomic_DNA"/>
</dbReference>
<organism evidence="2 3">
    <name type="scientific">Aromia moschata</name>
    <dbReference type="NCBI Taxonomy" id="1265417"/>
    <lineage>
        <taxon>Eukaryota</taxon>
        <taxon>Metazoa</taxon>
        <taxon>Ecdysozoa</taxon>
        <taxon>Arthropoda</taxon>
        <taxon>Hexapoda</taxon>
        <taxon>Insecta</taxon>
        <taxon>Pterygota</taxon>
        <taxon>Neoptera</taxon>
        <taxon>Endopterygota</taxon>
        <taxon>Coleoptera</taxon>
        <taxon>Polyphaga</taxon>
        <taxon>Cucujiformia</taxon>
        <taxon>Chrysomeloidea</taxon>
        <taxon>Cerambycidae</taxon>
        <taxon>Cerambycinae</taxon>
        <taxon>Callichromatini</taxon>
        <taxon>Aromia</taxon>
    </lineage>
</organism>
<keyword evidence="3" id="KW-1185">Reference proteome</keyword>
<feature type="transmembrane region" description="Helical" evidence="1">
    <location>
        <begin position="110"/>
        <end position="134"/>
    </location>
</feature>
<protein>
    <submittedName>
        <fullName evidence="2">Uncharacterized protein</fullName>
    </submittedName>
</protein>
<proteinExistence type="predicted"/>
<evidence type="ECO:0000313" key="3">
    <source>
        <dbReference type="Proteomes" id="UP001162162"/>
    </source>
</evidence>
<name>A0AAV8Y729_9CUCU</name>